<proteinExistence type="inferred from homology"/>
<evidence type="ECO:0000256" key="12">
    <source>
        <dbReference type="ARBA" id="ARBA00039316"/>
    </source>
</evidence>
<accession>A0A6A8LSZ7</accession>
<evidence type="ECO:0000256" key="13">
    <source>
        <dbReference type="ARBA" id="ARBA00042156"/>
    </source>
</evidence>
<keyword evidence="6" id="KW-0228">DNA excision</keyword>
<evidence type="ECO:0000256" key="4">
    <source>
        <dbReference type="ARBA" id="ARBA00022741"/>
    </source>
</evidence>
<comment type="similarity">
    <text evidence="11">Belongs to the ABC transporter superfamily. UvrA family.</text>
</comment>
<evidence type="ECO:0000256" key="2">
    <source>
        <dbReference type="ARBA" id="ARBA00022490"/>
    </source>
</evidence>
<keyword evidence="7" id="KW-0067">ATP-binding</keyword>
<dbReference type="GO" id="GO:0005524">
    <property type="term" value="F:ATP binding"/>
    <property type="evidence" value="ECO:0007669"/>
    <property type="project" value="UniProtKB-KW"/>
</dbReference>
<keyword evidence="10" id="KW-0234">DNA repair</keyword>
<evidence type="ECO:0000256" key="10">
    <source>
        <dbReference type="ARBA" id="ARBA00023204"/>
    </source>
</evidence>
<dbReference type="Gene3D" id="1.20.1580.10">
    <property type="entry name" value="ABC transporter ATPase like domain"/>
    <property type="match status" value="1"/>
</dbReference>
<keyword evidence="2" id="KW-0963">Cytoplasm</keyword>
<dbReference type="GO" id="GO:0004518">
    <property type="term" value="F:nuclease activity"/>
    <property type="evidence" value="ECO:0007669"/>
    <property type="project" value="UniProtKB-KW"/>
</dbReference>
<dbReference type="Proteomes" id="UP000437575">
    <property type="component" value="Unassembled WGS sequence"/>
</dbReference>
<feature type="non-terminal residue" evidence="14">
    <location>
        <position position="127"/>
    </location>
</feature>
<evidence type="ECO:0000256" key="11">
    <source>
        <dbReference type="ARBA" id="ARBA00038000"/>
    </source>
</evidence>
<keyword evidence="8" id="KW-0267">Excision nuclease</keyword>
<dbReference type="PANTHER" id="PTHR43152:SF3">
    <property type="entry name" value="UVRABC SYSTEM PROTEIN A"/>
    <property type="match status" value="1"/>
</dbReference>
<dbReference type="SUPFAM" id="SSF52540">
    <property type="entry name" value="P-loop containing nucleoside triphosphate hydrolases"/>
    <property type="match status" value="1"/>
</dbReference>
<comment type="caution">
    <text evidence="14">The sequence shown here is derived from an EMBL/GenBank/DDBJ whole genome shotgun (WGS) entry which is preliminary data.</text>
</comment>
<dbReference type="InterPro" id="IPR027417">
    <property type="entry name" value="P-loop_NTPase"/>
</dbReference>
<sequence length="127" mass="13743">AQRIRLATQIGSNLSGVMYVLDEPSIGLHQRDNDRLIASLKKMRDLGNTLIVVEHDEDTMRAADYLIDIGPGAGENGGQVIAAGTPKQVEKKRNSLTGQYLSGKKYIAIPSERRKGNGKKIVVKGAS</sequence>
<dbReference type="Gene3D" id="3.40.50.300">
    <property type="entry name" value="P-loop containing nucleotide triphosphate hydrolases"/>
    <property type="match status" value="1"/>
</dbReference>
<evidence type="ECO:0000256" key="1">
    <source>
        <dbReference type="ARBA" id="ARBA00004496"/>
    </source>
</evidence>
<reference evidence="14 15" key="1">
    <citation type="submission" date="2019-11" db="EMBL/GenBank/DDBJ databases">
        <title>Draft Genome Sequence of Plant Growth-Promoting Rhizosphere-Associated Bacteria.</title>
        <authorList>
            <person name="Vasilyev I.Y."/>
            <person name="Radchenko V."/>
            <person name="Ilnitskaya E.V."/>
        </authorList>
    </citation>
    <scope>NUCLEOTIDE SEQUENCE [LARGE SCALE GENOMIC DNA]</scope>
    <source>
        <strain evidence="14 15">VRA_1sq_f</strain>
    </source>
</reference>
<dbReference type="FunFam" id="3.40.50.300:FF:000272">
    <property type="entry name" value="UvrABC system protein A"/>
    <property type="match status" value="1"/>
</dbReference>
<evidence type="ECO:0000313" key="14">
    <source>
        <dbReference type="EMBL" id="MSE06576.1"/>
    </source>
</evidence>
<protein>
    <recommendedName>
        <fullName evidence="12">UvrABC system protein A</fullName>
    </recommendedName>
    <alternativeName>
        <fullName evidence="13">Excinuclease ABC subunit A</fullName>
    </alternativeName>
</protein>
<evidence type="ECO:0000313" key="15">
    <source>
        <dbReference type="Proteomes" id="UP000437575"/>
    </source>
</evidence>
<evidence type="ECO:0000256" key="9">
    <source>
        <dbReference type="ARBA" id="ARBA00023125"/>
    </source>
</evidence>
<dbReference type="GO" id="GO:0003677">
    <property type="term" value="F:DNA binding"/>
    <property type="evidence" value="ECO:0007669"/>
    <property type="project" value="UniProtKB-KW"/>
</dbReference>
<evidence type="ECO:0000256" key="6">
    <source>
        <dbReference type="ARBA" id="ARBA00022769"/>
    </source>
</evidence>
<dbReference type="GO" id="GO:0006281">
    <property type="term" value="P:DNA repair"/>
    <property type="evidence" value="ECO:0007669"/>
    <property type="project" value="UniProtKB-KW"/>
</dbReference>
<dbReference type="EMBL" id="WKKZ01001082">
    <property type="protein sequence ID" value="MSE06576.1"/>
    <property type="molecule type" value="Genomic_DNA"/>
</dbReference>
<keyword evidence="4" id="KW-0547">Nucleotide-binding</keyword>
<name>A0A6A8LSZ7_9LACO</name>
<evidence type="ECO:0000256" key="3">
    <source>
        <dbReference type="ARBA" id="ARBA00022737"/>
    </source>
</evidence>
<dbReference type="AlphaFoldDB" id="A0A6A8LSZ7"/>
<organism evidence="14 15">
    <name type="scientific">Ligilactobacillus salivarius</name>
    <dbReference type="NCBI Taxonomy" id="1624"/>
    <lineage>
        <taxon>Bacteria</taxon>
        <taxon>Bacillati</taxon>
        <taxon>Bacillota</taxon>
        <taxon>Bacilli</taxon>
        <taxon>Lactobacillales</taxon>
        <taxon>Lactobacillaceae</taxon>
        <taxon>Ligilactobacillus</taxon>
    </lineage>
</organism>
<dbReference type="GO" id="GO:0005737">
    <property type="term" value="C:cytoplasm"/>
    <property type="evidence" value="ECO:0007669"/>
    <property type="project" value="UniProtKB-SubCell"/>
</dbReference>
<dbReference type="PANTHER" id="PTHR43152">
    <property type="entry name" value="UVRABC SYSTEM PROTEIN A"/>
    <property type="match status" value="1"/>
</dbReference>
<keyword evidence="5" id="KW-0227">DNA damage</keyword>
<feature type="non-terminal residue" evidence="14">
    <location>
        <position position="1"/>
    </location>
</feature>
<evidence type="ECO:0000256" key="7">
    <source>
        <dbReference type="ARBA" id="ARBA00022840"/>
    </source>
</evidence>
<gene>
    <name evidence="14" type="ORF">GKC34_12740</name>
</gene>
<evidence type="ECO:0000256" key="8">
    <source>
        <dbReference type="ARBA" id="ARBA00022881"/>
    </source>
</evidence>
<keyword evidence="9" id="KW-0238">DNA-binding</keyword>
<evidence type="ECO:0000256" key="5">
    <source>
        <dbReference type="ARBA" id="ARBA00022763"/>
    </source>
</evidence>
<comment type="subcellular location">
    <subcellularLocation>
        <location evidence="1">Cytoplasm</location>
    </subcellularLocation>
</comment>
<keyword evidence="3" id="KW-0677">Repeat</keyword>